<dbReference type="EMBL" id="JAVRFJ010000037">
    <property type="protein sequence ID" value="MDT0572293.1"/>
    <property type="molecule type" value="Genomic_DNA"/>
</dbReference>
<protein>
    <submittedName>
        <fullName evidence="2">Uncharacterized protein</fullName>
    </submittedName>
</protein>
<keyword evidence="3" id="KW-1185">Reference proteome</keyword>
<sequence>MTESAFYSDRAGLGKARVSETISAEAWAGLTALIQQRINDGSLARAFPLYACPDDPGRNTVTGTDEEKFLRSLTAHVPDLVEPPVAPDPGQDGKHAETASGWPSEASHVAQPPRSPLDPDKVPDTATTLDLIDFVALHIDQPTRRSSHNWNFDHTHYSFQQHDHFYDTELTPGQDQWRHDIDLLFARNGIAYTLGDDMRVRRLGPPEALPLISDFRPSTGDPQLDNKLKDAMERFLSRDSADRRDALEKLWDAFERLKTLELGGGSLKKSSVSQLLTRAASGSEPFRELLEAEFKTLTGIGNGFTIRHHEHDKEDVPTDAAIDYLFVRLVSAISLVLRHTGRMAS</sequence>
<feature type="region of interest" description="Disordered" evidence="1">
    <location>
        <begin position="76"/>
        <end position="123"/>
    </location>
</feature>
<evidence type="ECO:0000313" key="2">
    <source>
        <dbReference type="EMBL" id="MDT0572293.1"/>
    </source>
</evidence>
<accession>A0ABU2Z6T5</accession>
<gene>
    <name evidence="2" type="ORF">RM704_33375</name>
</gene>
<reference evidence="2" key="1">
    <citation type="submission" date="2024-05" db="EMBL/GenBank/DDBJ databases">
        <title>30 novel species of actinomycetes from the DSMZ collection.</title>
        <authorList>
            <person name="Nouioui I."/>
        </authorList>
    </citation>
    <scope>NUCLEOTIDE SEQUENCE</scope>
    <source>
        <strain evidence="2">DSM 3412</strain>
    </source>
</reference>
<name>A0ABU2Z6T5_9ACTN</name>
<proteinExistence type="predicted"/>
<evidence type="ECO:0000256" key="1">
    <source>
        <dbReference type="SAM" id="MobiDB-lite"/>
    </source>
</evidence>
<dbReference type="RefSeq" id="WP_052145954.1">
    <property type="nucleotide sequence ID" value="NZ_JAVRFJ010000037.1"/>
</dbReference>
<organism evidence="2 3">
    <name type="scientific">Streptomyces gottesmaniae</name>
    <dbReference type="NCBI Taxonomy" id="3075518"/>
    <lineage>
        <taxon>Bacteria</taxon>
        <taxon>Bacillati</taxon>
        <taxon>Actinomycetota</taxon>
        <taxon>Actinomycetes</taxon>
        <taxon>Kitasatosporales</taxon>
        <taxon>Streptomycetaceae</taxon>
        <taxon>Streptomyces</taxon>
    </lineage>
</organism>
<evidence type="ECO:0000313" key="3">
    <source>
        <dbReference type="Proteomes" id="UP001180737"/>
    </source>
</evidence>
<dbReference type="Proteomes" id="UP001180737">
    <property type="component" value="Unassembled WGS sequence"/>
</dbReference>
<comment type="caution">
    <text evidence="2">The sequence shown here is derived from an EMBL/GenBank/DDBJ whole genome shotgun (WGS) entry which is preliminary data.</text>
</comment>